<feature type="transmembrane region" description="Helical" evidence="2">
    <location>
        <begin position="319"/>
        <end position="339"/>
    </location>
</feature>
<proteinExistence type="predicted"/>
<dbReference type="AlphaFoldDB" id="A0A8S9Z3A6"/>
<organism evidence="4 5">
    <name type="scientific">Paragonimus skrjabini miyazakii</name>
    <dbReference type="NCBI Taxonomy" id="59628"/>
    <lineage>
        <taxon>Eukaryota</taxon>
        <taxon>Metazoa</taxon>
        <taxon>Spiralia</taxon>
        <taxon>Lophotrochozoa</taxon>
        <taxon>Platyhelminthes</taxon>
        <taxon>Trematoda</taxon>
        <taxon>Digenea</taxon>
        <taxon>Plagiorchiida</taxon>
        <taxon>Troglotremata</taxon>
        <taxon>Troglotrematidae</taxon>
        <taxon>Paragonimus</taxon>
    </lineage>
</organism>
<feature type="compositionally biased region" description="Low complexity" evidence="1">
    <location>
        <begin position="286"/>
        <end position="305"/>
    </location>
</feature>
<reference evidence="4" key="1">
    <citation type="submission" date="2019-07" db="EMBL/GenBank/DDBJ databases">
        <title>Annotation for the trematode Paragonimus miyazaki's.</title>
        <authorList>
            <person name="Choi Y.-J."/>
        </authorList>
    </citation>
    <scope>NUCLEOTIDE SEQUENCE</scope>
    <source>
        <strain evidence="4">Japan</strain>
    </source>
</reference>
<accession>A0A8S9Z3A6</accession>
<evidence type="ECO:0000256" key="1">
    <source>
        <dbReference type="SAM" id="MobiDB-lite"/>
    </source>
</evidence>
<evidence type="ECO:0000256" key="2">
    <source>
        <dbReference type="SAM" id="Phobius"/>
    </source>
</evidence>
<dbReference type="OrthoDB" id="6303534at2759"/>
<evidence type="ECO:0000313" key="5">
    <source>
        <dbReference type="Proteomes" id="UP000822476"/>
    </source>
</evidence>
<evidence type="ECO:0000256" key="3">
    <source>
        <dbReference type="SAM" id="SignalP"/>
    </source>
</evidence>
<feature type="chain" id="PRO_5035860314" evidence="3">
    <location>
        <begin position="20"/>
        <end position="340"/>
    </location>
</feature>
<feature type="region of interest" description="Disordered" evidence="1">
    <location>
        <begin position="282"/>
        <end position="305"/>
    </location>
</feature>
<protein>
    <submittedName>
        <fullName evidence="4">Uncharacterized protein</fullName>
    </submittedName>
</protein>
<keyword evidence="2" id="KW-0812">Transmembrane</keyword>
<comment type="caution">
    <text evidence="4">The sequence shown here is derived from an EMBL/GenBank/DDBJ whole genome shotgun (WGS) entry which is preliminary data.</text>
</comment>
<gene>
    <name evidence="4" type="ORF">EG68_02590</name>
</gene>
<name>A0A8S9Z3A6_9TREM</name>
<keyword evidence="5" id="KW-1185">Reference proteome</keyword>
<dbReference type="EMBL" id="JTDE01000935">
    <property type="protein sequence ID" value="KAF7260006.1"/>
    <property type="molecule type" value="Genomic_DNA"/>
</dbReference>
<keyword evidence="2" id="KW-1133">Transmembrane helix</keyword>
<evidence type="ECO:0000313" key="4">
    <source>
        <dbReference type="EMBL" id="KAF7260006.1"/>
    </source>
</evidence>
<keyword evidence="2" id="KW-0472">Membrane</keyword>
<sequence>MKAVLVVISLLVLFDGVRAQADSAPKTLSSVISGILYYNLSRVGEPEKLVQENKTMQVQTDVCSQITNLVPWYQTQKNDSTCTINIGMQRTHVNYTILTTDDFVRKYDPSCVTYDILLANQVGSSPAFRGQFYLIDILLETRNPTQPAGPSGTGLTTIRVDGPLYKQGGLLRIDEFRNFDDITKEVGQNVRKQFTDFLRLDPNNGTYINTERRKFYSKPIRQIPIRMEAEITFNNSMLVANGINYTCPPFKELVKASLDSRFFYSNTSYLWRTVNILDEKSDGRSADTTTAPPAPDQTSTSNDLVTTVRTTTRGGGAKITWLIASIILPLLTLIAVLTML</sequence>
<keyword evidence="3" id="KW-0732">Signal</keyword>
<dbReference type="Proteomes" id="UP000822476">
    <property type="component" value="Unassembled WGS sequence"/>
</dbReference>
<feature type="signal peptide" evidence="3">
    <location>
        <begin position="1"/>
        <end position="19"/>
    </location>
</feature>